<dbReference type="RefSeq" id="WP_353712010.1">
    <property type="nucleotide sequence ID" value="NZ_CP159279.1"/>
</dbReference>
<dbReference type="EC" id="1.1.1.-" evidence="5"/>
<dbReference type="EMBL" id="CP159279">
    <property type="protein sequence ID" value="XCH11751.1"/>
    <property type="molecule type" value="Genomic_DNA"/>
</dbReference>
<dbReference type="InterPro" id="IPR050988">
    <property type="entry name" value="Mannitol_DH/Oxidoreductase"/>
</dbReference>
<evidence type="ECO:0000256" key="2">
    <source>
        <dbReference type="ARBA" id="ARBA00048615"/>
    </source>
</evidence>
<dbReference type="GO" id="GO:0008926">
    <property type="term" value="F:mannitol-1-phosphate 5-dehydrogenase activity"/>
    <property type="evidence" value="ECO:0007669"/>
    <property type="project" value="UniProtKB-EC"/>
</dbReference>
<evidence type="ECO:0000256" key="1">
    <source>
        <dbReference type="ARBA" id="ARBA00023002"/>
    </source>
</evidence>
<dbReference type="AlphaFoldDB" id="A0AAU8EQ64"/>
<dbReference type="Gene3D" id="1.10.1040.10">
    <property type="entry name" value="N-(1-d-carboxylethyl)-l-norvaline Dehydrogenase, domain 2"/>
    <property type="match status" value="1"/>
</dbReference>
<dbReference type="InterPro" id="IPR008927">
    <property type="entry name" value="6-PGluconate_DH-like_C_sf"/>
</dbReference>
<dbReference type="InterPro" id="IPR013328">
    <property type="entry name" value="6PGD_dom2"/>
</dbReference>
<keyword evidence="1 5" id="KW-0560">Oxidoreductase</keyword>
<protein>
    <submittedName>
        <fullName evidence="5">Mannitol dehydrogenase family protein</fullName>
        <ecNumber evidence="5">1.1.1.-</ecNumber>
    </submittedName>
</protein>
<evidence type="ECO:0000313" key="5">
    <source>
        <dbReference type="EMBL" id="XCH11751.1"/>
    </source>
</evidence>
<feature type="domain" description="Mannitol dehydrogenase C-terminal" evidence="4">
    <location>
        <begin position="287"/>
        <end position="470"/>
    </location>
</feature>
<sequence length="512" mass="54307">MTSSSTPGLSSAIPGILRRPAVPAAPGIVHLGLGNFHRAHQAVYTDAAVTAHGGDWGIIGVASRSTAIPDAMHAQDMLYTVVEISPGGSKFSLPRVHTDAFTAAANPDRVITAIGDAGTRIVSLTVTENGYNYTPATGSLNLQDPAIQHDLANPGTPRTPIGQIVRGLQHRSRTHAEPVTILSCDNLADNGHHTQRLVREFASRLPPAEAGEALAFIDTRTSFPSSMVDRIVPATTDHYRSLVASERGYSDRIPVPAEPFTMWIVEDNFIAGRPTWEDGGAVFSDEVAGYEQLKVRLLNGTHSLIAYLGALTGAVTIPDSVSHPAIELAARSVLQNEYLPSVTVPSGVDVDAYEEQLFSRWRNTALGHRTSQVGSDGSVKLRQRIPLPALQMLDDGRTPQLLALTTAAYLACIAPLPGFDPGPQAHAMEDPARGLLAGLAAGSRSGQDFARKVLGDHHLLGQELAERDEFILRTGEFIDIIHSAGTLAAVAEASTAASLTSAPSLQTTRSTP</sequence>
<dbReference type="PRINTS" id="PR00084">
    <property type="entry name" value="MTLDHDRGNASE"/>
</dbReference>
<comment type="catalytic activity">
    <reaction evidence="2">
        <text>D-mannitol 1-phosphate + NAD(+) = beta-D-fructose 6-phosphate + NADH + H(+)</text>
        <dbReference type="Rhea" id="RHEA:19661"/>
        <dbReference type="ChEBI" id="CHEBI:15378"/>
        <dbReference type="ChEBI" id="CHEBI:57540"/>
        <dbReference type="ChEBI" id="CHEBI:57634"/>
        <dbReference type="ChEBI" id="CHEBI:57945"/>
        <dbReference type="ChEBI" id="CHEBI:61381"/>
        <dbReference type="EC" id="1.1.1.17"/>
    </reaction>
</comment>
<name>A0AAU8EQ64_9MICC</name>
<dbReference type="PANTHER" id="PTHR43362">
    <property type="entry name" value="MANNITOL DEHYDROGENASE DSF1-RELATED"/>
    <property type="match status" value="1"/>
</dbReference>
<organism evidence="5">
    <name type="scientific">Arthrobacter sp. K5</name>
    <dbReference type="NCBI Taxonomy" id="2839623"/>
    <lineage>
        <taxon>Bacteria</taxon>
        <taxon>Bacillati</taxon>
        <taxon>Actinomycetota</taxon>
        <taxon>Actinomycetes</taxon>
        <taxon>Micrococcales</taxon>
        <taxon>Micrococcaceae</taxon>
        <taxon>Arthrobacter</taxon>
    </lineage>
</organism>
<proteinExistence type="predicted"/>
<dbReference type="SUPFAM" id="SSF48179">
    <property type="entry name" value="6-phosphogluconate dehydrogenase C-terminal domain-like"/>
    <property type="match status" value="1"/>
</dbReference>
<dbReference type="InterPro" id="IPR036291">
    <property type="entry name" value="NAD(P)-bd_dom_sf"/>
</dbReference>
<dbReference type="Gene3D" id="3.40.50.720">
    <property type="entry name" value="NAD(P)-binding Rossmann-like Domain"/>
    <property type="match status" value="1"/>
</dbReference>
<dbReference type="Pfam" id="PF08125">
    <property type="entry name" value="Mannitol_dh_C"/>
    <property type="match status" value="1"/>
</dbReference>
<evidence type="ECO:0000259" key="4">
    <source>
        <dbReference type="Pfam" id="PF08125"/>
    </source>
</evidence>
<dbReference type="PANTHER" id="PTHR43362:SF1">
    <property type="entry name" value="MANNITOL DEHYDROGENASE 2-RELATED"/>
    <property type="match status" value="1"/>
</dbReference>
<gene>
    <name evidence="5" type="ORF">ABRP34_01680</name>
</gene>
<feature type="domain" description="Mannitol dehydrogenase N-terminal" evidence="3">
    <location>
        <begin position="27"/>
        <end position="277"/>
    </location>
</feature>
<dbReference type="InterPro" id="IPR013118">
    <property type="entry name" value="Mannitol_DH_C"/>
</dbReference>
<dbReference type="Pfam" id="PF01232">
    <property type="entry name" value="Mannitol_dh"/>
    <property type="match status" value="1"/>
</dbReference>
<dbReference type="SUPFAM" id="SSF51735">
    <property type="entry name" value="NAD(P)-binding Rossmann-fold domains"/>
    <property type="match status" value="1"/>
</dbReference>
<evidence type="ECO:0000259" key="3">
    <source>
        <dbReference type="Pfam" id="PF01232"/>
    </source>
</evidence>
<accession>A0AAU8EQ64</accession>
<reference evidence="5" key="1">
    <citation type="submission" date="2024-06" db="EMBL/GenBank/DDBJ databases">
        <title>Biodegradation of dimethachlon by Arthrobacter sp. K5: mechanistic insights and ecological implications.</title>
        <authorList>
            <person name="Hu S."/>
            <person name="Lu P."/>
        </authorList>
    </citation>
    <scope>NUCLEOTIDE SEQUENCE</scope>
    <source>
        <strain evidence="5">K5</strain>
    </source>
</reference>
<dbReference type="InterPro" id="IPR000669">
    <property type="entry name" value="Mannitol_DH"/>
</dbReference>
<dbReference type="InterPro" id="IPR013131">
    <property type="entry name" value="Mannitol_DH_N"/>
</dbReference>